<keyword evidence="5 9" id="KW-0812">Transmembrane</keyword>
<evidence type="ECO:0000256" key="4">
    <source>
        <dbReference type="ARBA" id="ARBA00022475"/>
    </source>
</evidence>
<keyword evidence="6 9" id="KW-1133">Transmembrane helix</keyword>
<keyword evidence="11" id="KW-1185">Reference proteome</keyword>
<feature type="transmembrane region" description="Helical" evidence="9">
    <location>
        <begin position="167"/>
        <end position="186"/>
    </location>
</feature>
<comment type="subcellular location">
    <subcellularLocation>
        <location evidence="1">Cell membrane</location>
        <topology evidence="1">Multi-pass membrane protein</topology>
    </subcellularLocation>
</comment>
<evidence type="ECO:0000313" key="10">
    <source>
        <dbReference type="EMBL" id="UZJ24820.1"/>
    </source>
</evidence>
<evidence type="ECO:0000256" key="8">
    <source>
        <dbReference type="SAM" id="MobiDB-lite"/>
    </source>
</evidence>
<feature type="transmembrane region" description="Helical" evidence="9">
    <location>
        <begin position="319"/>
        <end position="345"/>
    </location>
</feature>
<evidence type="ECO:0000256" key="6">
    <source>
        <dbReference type="ARBA" id="ARBA00022989"/>
    </source>
</evidence>
<dbReference type="PANTHER" id="PTHR21716">
    <property type="entry name" value="TRANSMEMBRANE PROTEIN"/>
    <property type="match status" value="1"/>
</dbReference>
<evidence type="ECO:0000256" key="3">
    <source>
        <dbReference type="ARBA" id="ARBA00022448"/>
    </source>
</evidence>
<feature type="transmembrane region" description="Helical" evidence="9">
    <location>
        <begin position="275"/>
        <end position="299"/>
    </location>
</feature>
<feature type="transmembrane region" description="Helical" evidence="9">
    <location>
        <begin position="249"/>
        <end position="268"/>
    </location>
</feature>
<gene>
    <name evidence="10" type="ORF">RHODO2019_17230</name>
</gene>
<dbReference type="Pfam" id="PF01594">
    <property type="entry name" value="AI-2E_transport"/>
    <property type="match status" value="1"/>
</dbReference>
<dbReference type="PANTHER" id="PTHR21716:SF53">
    <property type="entry name" value="PERMEASE PERM-RELATED"/>
    <property type="match status" value="1"/>
</dbReference>
<keyword evidence="7 9" id="KW-0472">Membrane</keyword>
<feature type="transmembrane region" description="Helical" evidence="9">
    <location>
        <begin position="50"/>
        <end position="71"/>
    </location>
</feature>
<feature type="region of interest" description="Disordered" evidence="8">
    <location>
        <begin position="358"/>
        <end position="383"/>
    </location>
</feature>
<proteinExistence type="inferred from homology"/>
<feature type="transmembrane region" description="Helical" evidence="9">
    <location>
        <begin position="20"/>
        <end position="44"/>
    </location>
</feature>
<evidence type="ECO:0000256" key="1">
    <source>
        <dbReference type="ARBA" id="ARBA00004651"/>
    </source>
</evidence>
<evidence type="ECO:0000256" key="7">
    <source>
        <dbReference type="ARBA" id="ARBA00023136"/>
    </source>
</evidence>
<accession>A0ABY6NZI9</accession>
<evidence type="ECO:0000313" key="11">
    <source>
        <dbReference type="Proteomes" id="UP001164965"/>
    </source>
</evidence>
<name>A0ABY6NZI9_9NOCA</name>
<reference evidence="10" key="1">
    <citation type="submission" date="2022-10" db="EMBL/GenBank/DDBJ databases">
        <title>Rhodococcus sp.75.</title>
        <authorList>
            <person name="Sun M."/>
        </authorList>
    </citation>
    <scope>NUCLEOTIDE SEQUENCE</scope>
    <source>
        <strain evidence="10">75</strain>
    </source>
</reference>
<evidence type="ECO:0000256" key="9">
    <source>
        <dbReference type="SAM" id="Phobius"/>
    </source>
</evidence>
<feature type="transmembrane region" description="Helical" evidence="9">
    <location>
        <begin position="221"/>
        <end position="243"/>
    </location>
</feature>
<dbReference type="EMBL" id="CP110615">
    <property type="protein sequence ID" value="UZJ24820.1"/>
    <property type="molecule type" value="Genomic_DNA"/>
</dbReference>
<evidence type="ECO:0000256" key="2">
    <source>
        <dbReference type="ARBA" id="ARBA00009773"/>
    </source>
</evidence>
<protein>
    <submittedName>
        <fullName evidence="10">AI-2E family transporter</fullName>
    </submittedName>
</protein>
<keyword evidence="4" id="KW-1003">Cell membrane</keyword>
<dbReference type="InterPro" id="IPR002549">
    <property type="entry name" value="AI-2E-like"/>
</dbReference>
<dbReference type="RefSeq" id="WP_265382926.1">
    <property type="nucleotide sequence ID" value="NZ_CP110615.1"/>
</dbReference>
<sequence length="383" mass="39410">MTQPATPAPRRSADSVSWGVRVAAAWSWRFVVVVGALVVLGTVLARLSEVVIPVAVSLLLAALLTPAVGWLQARGVPRGIATALVLVGGIALLGAVLTFVVQAFINGVPDLVDEVSASVDSVQQWLVNGPLNLKQSQIDGAFTSFTTSLTTNRDAITSGALSTAATLTQILSGLAIALFTTIFFVYDGARVWEFVTRVVPRHVRPRVDVAGHRGFASLVGYVRATVAVAAVDAIGIGVGLAVLRVPLALPLAALVFLGAFIPIIGAFLSGLVAVLIALVTQGFVVALIVLGVIVAVQQLEAHVLQPVLLGRAVQLHPLAVVLAIAVGLVVAGVIGALLAVPMVAIANAAVRSLLADEAPPDPAQVDATDPDDALPDPEHPQDD</sequence>
<keyword evidence="3" id="KW-0813">Transport</keyword>
<evidence type="ECO:0000256" key="5">
    <source>
        <dbReference type="ARBA" id="ARBA00022692"/>
    </source>
</evidence>
<dbReference type="Proteomes" id="UP001164965">
    <property type="component" value="Chromosome"/>
</dbReference>
<comment type="similarity">
    <text evidence="2">Belongs to the autoinducer-2 exporter (AI-2E) (TC 2.A.86) family.</text>
</comment>
<feature type="transmembrane region" description="Helical" evidence="9">
    <location>
        <begin position="83"/>
        <end position="105"/>
    </location>
</feature>
<organism evidence="10 11">
    <name type="scientific">Rhodococcus antarcticus</name>
    <dbReference type="NCBI Taxonomy" id="2987751"/>
    <lineage>
        <taxon>Bacteria</taxon>
        <taxon>Bacillati</taxon>
        <taxon>Actinomycetota</taxon>
        <taxon>Actinomycetes</taxon>
        <taxon>Mycobacteriales</taxon>
        <taxon>Nocardiaceae</taxon>
        <taxon>Rhodococcus</taxon>
    </lineage>
</organism>